<evidence type="ECO:0000313" key="1">
    <source>
        <dbReference type="EMBL" id="CEO57940.1"/>
    </source>
</evidence>
<reference evidence="1" key="1">
    <citation type="submission" date="2015-01" db="EMBL/GenBank/DDBJ databases">
        <authorList>
            <person name="Durling Mikael"/>
        </authorList>
    </citation>
    <scope>NUCLEOTIDE SEQUENCE</scope>
</reference>
<name>A0A0B7KSG7_BIOOC</name>
<protein>
    <submittedName>
        <fullName evidence="1">Uncharacterized protein</fullName>
    </submittedName>
</protein>
<accession>A0A0B7KSG7</accession>
<organism evidence="1">
    <name type="scientific">Bionectria ochroleuca</name>
    <name type="common">Gliocladium roseum</name>
    <dbReference type="NCBI Taxonomy" id="29856"/>
    <lineage>
        <taxon>Eukaryota</taxon>
        <taxon>Fungi</taxon>
        <taxon>Dikarya</taxon>
        <taxon>Ascomycota</taxon>
        <taxon>Pezizomycotina</taxon>
        <taxon>Sordariomycetes</taxon>
        <taxon>Hypocreomycetidae</taxon>
        <taxon>Hypocreales</taxon>
        <taxon>Bionectriaceae</taxon>
        <taxon>Clonostachys</taxon>
    </lineage>
</organism>
<gene>
    <name evidence="1" type="ORF">BN869_000013998_1</name>
</gene>
<dbReference type="EMBL" id="CDPU01000190">
    <property type="protein sequence ID" value="CEO57940.1"/>
    <property type="molecule type" value="Genomic_DNA"/>
</dbReference>
<proteinExistence type="predicted"/>
<sequence>MYGYERPHFGIDPDLEIYPESHTGLFQTNSATALEDLLITYRSRLEANQQEVKGSKFQSNLMSPNLHCQYPHYPQYSSG</sequence>
<dbReference type="AlphaFoldDB" id="A0A0B7KSG7"/>